<name>A0ABN6MTW0_9BACT</name>
<dbReference type="Proteomes" id="UP001162891">
    <property type="component" value="Chromosome"/>
</dbReference>
<proteinExistence type="predicted"/>
<evidence type="ECO:0000313" key="1">
    <source>
        <dbReference type="EMBL" id="BDG03916.1"/>
    </source>
</evidence>
<sequence length="143" mass="14997">MTARILLFALEDLRARFGAAVTPGADPRHDTGPFRAFRAALLDRAAHAASAPAEVSMWWEGTYNGYFLAVAAEPAAALAALDPAPVCPADAERVAPPRADRYPLALVEPGRAVVARDADGATYEAPFGASTGHFGAPGMRRIP</sequence>
<protein>
    <submittedName>
        <fullName evidence="1">Uncharacterized protein</fullName>
    </submittedName>
</protein>
<keyword evidence="2" id="KW-1185">Reference proteome</keyword>
<dbReference type="EMBL" id="AP025591">
    <property type="protein sequence ID" value="BDG03916.1"/>
    <property type="molecule type" value="Genomic_DNA"/>
</dbReference>
<accession>A0ABN6MTW0</accession>
<evidence type="ECO:0000313" key="2">
    <source>
        <dbReference type="Proteomes" id="UP001162891"/>
    </source>
</evidence>
<reference evidence="2" key="1">
    <citation type="journal article" date="2022" name="Int. J. Syst. Evol. Microbiol.">
        <title>Anaeromyxobacter oryzae sp. nov., Anaeromyxobacter diazotrophicus sp. nov. and Anaeromyxobacter paludicola sp. nov., isolated from paddy soils.</title>
        <authorList>
            <person name="Itoh H."/>
            <person name="Xu Z."/>
            <person name="Mise K."/>
            <person name="Masuda Y."/>
            <person name="Ushijima N."/>
            <person name="Hayakawa C."/>
            <person name="Shiratori Y."/>
            <person name="Senoo K."/>
        </authorList>
    </citation>
    <scope>NUCLEOTIDE SEQUENCE [LARGE SCALE GENOMIC DNA]</scope>
    <source>
        <strain evidence="2">Red232</strain>
    </source>
</reference>
<dbReference type="RefSeq" id="WP_248352291.1">
    <property type="nucleotide sequence ID" value="NZ_AP025591.1"/>
</dbReference>
<gene>
    <name evidence="1" type="ORF">AMOR_29120</name>
</gene>
<organism evidence="1 2">
    <name type="scientific">Anaeromyxobacter oryzae</name>
    <dbReference type="NCBI Taxonomy" id="2918170"/>
    <lineage>
        <taxon>Bacteria</taxon>
        <taxon>Pseudomonadati</taxon>
        <taxon>Myxococcota</taxon>
        <taxon>Myxococcia</taxon>
        <taxon>Myxococcales</taxon>
        <taxon>Cystobacterineae</taxon>
        <taxon>Anaeromyxobacteraceae</taxon>
        <taxon>Anaeromyxobacter</taxon>
    </lineage>
</organism>